<keyword evidence="7" id="KW-1133">Transmembrane helix</keyword>
<evidence type="ECO:0000256" key="3">
    <source>
        <dbReference type="ARBA" id="ARBA00009105"/>
    </source>
</evidence>
<evidence type="ECO:0000256" key="6">
    <source>
        <dbReference type="ARBA" id="ARBA00022968"/>
    </source>
</evidence>
<keyword evidence="11" id="KW-1185">Reference proteome</keyword>
<keyword evidence="5" id="KW-0812">Transmembrane</keyword>
<dbReference type="SUPFAM" id="SSF53448">
    <property type="entry name" value="Nucleotide-diphospho-sugar transferases"/>
    <property type="match status" value="1"/>
</dbReference>
<proteinExistence type="inferred from homology"/>
<gene>
    <name evidence="10" type="ORF">METBISCDRAFT_13321</name>
</gene>
<evidence type="ECO:0000256" key="2">
    <source>
        <dbReference type="ARBA" id="ARBA00004922"/>
    </source>
</evidence>
<keyword evidence="9" id="KW-0472">Membrane</keyword>
<keyword evidence="4 10" id="KW-0808">Transferase</keyword>
<evidence type="ECO:0000256" key="1">
    <source>
        <dbReference type="ARBA" id="ARBA00004323"/>
    </source>
</evidence>
<reference evidence="11" key="1">
    <citation type="journal article" date="2018" name="Nat. Microbiol.">
        <title>Leveraging single-cell genomics to expand the fungal tree of life.</title>
        <authorList>
            <person name="Ahrendt S.R."/>
            <person name="Quandt C.A."/>
            <person name="Ciobanu D."/>
            <person name="Clum A."/>
            <person name="Salamov A."/>
            <person name="Andreopoulos B."/>
            <person name="Cheng J.F."/>
            <person name="Woyke T."/>
            <person name="Pelin A."/>
            <person name="Henrissat B."/>
            <person name="Reynolds N.K."/>
            <person name="Benny G.L."/>
            <person name="Smith M.E."/>
            <person name="James T.Y."/>
            <person name="Grigoriev I.V."/>
        </authorList>
    </citation>
    <scope>NUCLEOTIDE SEQUENCE [LARGE SCALE GENOMIC DNA]</scope>
    <source>
        <strain evidence="11">Baker2002</strain>
    </source>
</reference>
<dbReference type="GO" id="GO:0000139">
    <property type="term" value="C:Golgi membrane"/>
    <property type="evidence" value="ECO:0007669"/>
    <property type="project" value="UniProtKB-SubCell"/>
</dbReference>
<comment type="subcellular location">
    <subcellularLocation>
        <location evidence="1">Golgi apparatus membrane</location>
        <topology evidence="1">Single-pass type II membrane protein</topology>
    </subcellularLocation>
</comment>
<dbReference type="PANTHER" id="PTHR31646:SF1">
    <property type="entry name" value="ALPHA-1,2-MANNOSYLTRANSFERASE MNN2"/>
    <property type="match status" value="1"/>
</dbReference>
<organism evidence="10 11">
    <name type="scientific">Metschnikowia bicuspidata</name>
    <dbReference type="NCBI Taxonomy" id="27322"/>
    <lineage>
        <taxon>Eukaryota</taxon>
        <taxon>Fungi</taxon>
        <taxon>Dikarya</taxon>
        <taxon>Ascomycota</taxon>
        <taxon>Saccharomycotina</taxon>
        <taxon>Pichiomycetes</taxon>
        <taxon>Metschnikowiaceae</taxon>
        <taxon>Metschnikowia</taxon>
    </lineage>
</organism>
<keyword evidence="6" id="KW-0735">Signal-anchor</keyword>
<evidence type="ECO:0000313" key="11">
    <source>
        <dbReference type="Proteomes" id="UP000268321"/>
    </source>
</evidence>
<comment type="pathway">
    <text evidence="2">Protein modification; protein glycosylation.</text>
</comment>
<protein>
    <submittedName>
        <fullName evidence="10">Nucleotide-diphospho-sugar transferase</fullName>
    </submittedName>
</protein>
<dbReference type="OrthoDB" id="4484309at2759"/>
<comment type="similarity">
    <text evidence="3">Belongs to the MNN1/MNT family.</text>
</comment>
<sequence length="529" mass="61089">MQSVKTERSKYFQNIFKDIILRYGPQDNGGLKAGNGFYGQSANNHSFLYSKQFLTKDRVMASKEKVAELKHKHKLLVEAIRKIPIPSLDLFKGDGIVLAASPQHFTGALNIVVQVREMGSKLPVEIIMDSKMDYNKQLCEDTLPRLNGRCLIIEEVIGLEAFYKRKLDGFQYKALAILVSSFDNTIFLDSDSFPIKNVDTLLESNSFQKTKFLLWRDFWHKSTSPLFYEIAGIKTGEIAHRHGLLNEKPFSLYMAKNVDTEVLFHDLDGLPSMYTVESGQMVFSKREHFRSLVLASYYNYYGAMYYYELIYQGNFGAGDKDTFVPALHIMKEPYTITEYPALSGGNKIPADNDDGFEIDETTIVQVDPDEAASHQEKWREWLRKQGMDKRLNLCQQGMFTRKLRTQFYLTVEGSDGKMPTAFFLHVHNPKINSFANENPKLRQYDFKHRFIRAIGDFQDLMGPVDWELKFHSINAWITCVGLNDKYFWAQHDLKLDEICKKTKDYVEVLKESSNDESAAHLKSIQNWDE</sequence>
<evidence type="ECO:0000256" key="4">
    <source>
        <dbReference type="ARBA" id="ARBA00022679"/>
    </source>
</evidence>
<evidence type="ECO:0000256" key="8">
    <source>
        <dbReference type="ARBA" id="ARBA00023034"/>
    </source>
</evidence>
<evidence type="ECO:0000313" key="10">
    <source>
        <dbReference type="EMBL" id="RKP31825.1"/>
    </source>
</evidence>
<keyword evidence="8" id="KW-0333">Golgi apparatus</keyword>
<evidence type="ECO:0000256" key="9">
    <source>
        <dbReference type="ARBA" id="ARBA00023136"/>
    </source>
</evidence>
<dbReference type="InterPro" id="IPR029044">
    <property type="entry name" value="Nucleotide-diphossugar_trans"/>
</dbReference>
<dbReference type="Pfam" id="PF11051">
    <property type="entry name" value="Mannosyl_trans3"/>
    <property type="match status" value="1"/>
</dbReference>
<dbReference type="EMBL" id="ML004437">
    <property type="protein sequence ID" value="RKP31825.1"/>
    <property type="molecule type" value="Genomic_DNA"/>
</dbReference>
<dbReference type="GO" id="GO:0046354">
    <property type="term" value="P:mannan biosynthetic process"/>
    <property type="evidence" value="ECO:0007669"/>
    <property type="project" value="TreeGrafter"/>
</dbReference>
<dbReference type="Proteomes" id="UP000268321">
    <property type="component" value="Unassembled WGS sequence"/>
</dbReference>
<accession>A0A4P9ZFQ4</accession>
<dbReference type="PANTHER" id="PTHR31646">
    <property type="entry name" value="ALPHA-1,2-MANNOSYLTRANSFERASE MNN2"/>
    <property type="match status" value="1"/>
</dbReference>
<evidence type="ECO:0000256" key="7">
    <source>
        <dbReference type="ARBA" id="ARBA00022989"/>
    </source>
</evidence>
<dbReference type="GO" id="GO:0000026">
    <property type="term" value="F:alpha-1,2-mannosyltransferase activity"/>
    <property type="evidence" value="ECO:0007669"/>
    <property type="project" value="TreeGrafter"/>
</dbReference>
<evidence type="ECO:0000256" key="5">
    <source>
        <dbReference type="ARBA" id="ARBA00022692"/>
    </source>
</evidence>
<name>A0A4P9ZFQ4_9ASCO</name>
<dbReference type="AlphaFoldDB" id="A0A4P9ZFQ4"/>
<dbReference type="InterPro" id="IPR022751">
    <property type="entry name" value="Alpha_mannosyltransferase"/>
</dbReference>